<feature type="region of interest" description="Disordered" evidence="1">
    <location>
        <begin position="453"/>
        <end position="510"/>
    </location>
</feature>
<dbReference type="OrthoDB" id="10256906at2759"/>
<sequence length="2108" mass="244494">MYADRIPVACYGDKKIPSKLKYFFKEDLYELSDVKLDERINLLRIHLKYVFYDNPLSEYFKNEGNPLSEKSLIYIYFLCLNNLEEYRNEKEYILNRYKDSGNEENDECIIIYAYNLEDNMNEIKNIKKIKSDFSHNSYKSIKILSLPILKNEDYDDSNNKMKELYEHFKIRYMDHLKICIEKKYHLIRSGYTKCMTNFLNFIDHSKKSLGGEKKKKQNSQKSKFHLTDFTYQVGSGQEENQILQFVNFYKKHNVFSFCNEFLDINFFLKKNDLFSYINEIEFVTDYDEEVYIELYDHFLLLFIWCENLCLLFCKLNLFKKSYVLYSTMAKLFIKHLNVFVKKKKCFIHSSILFEKNYLTLARYIRERNICSIHLLEYIFFKKFSLLLFLNKFSYLSNKALRFSQFFYTNKVFIFMHNFSRFKNSVIRNSTQISYLKNIQRKVTKYRRRDLLGSAAARVPPPGGSQRGENQRDAKRDSVEEDNPKSDNNSSLEQAQRDGTPRGHSTIVDKNLGKHKKSLISEFKEVFRKGVGNVDSAVRAGGHGDAVGEHMGQGLHGREEDHLEDNCIKEDTLKEDSLKEGSLKGNSLKEDYLKEGSLKENFLKEDCLKEEYLKEDNLQDDGLLNDGNLASESPAKTASNDLSMRPGHSSRGDHLGEFPDERDKITFLLKCCFMNKENYFAVYFYNLANLIKFLFERRSSFYQEEQKKNKSDKSVKKNNTNISKYLSLQKNIMKLGYKKNFSKKKKSKKNLKIKTKRSNSLNDSSTSQLSSTLSEPSDVKNNNYSFYQHNDFFINVSNIFKLSFVILKNIINSYKTDKLFDQRNAKKVYLLNFFLHYLEEKQFEKNILKEDTTQQVKNGKKNVYHTFPIYHIKFFSKNNEKEKNNLLISIMNKITNLCYRKYGNIAMINKFFLAIILSERSKCNKSLKILKKIIQKCNHDFVIFFCMQLISLHKINNQFYHFCSSFFLSNKYTPICSFKDVNINFAKVGHYQDYLFFLDTKNSLLQIEQDKYYGNDFFSSLGKDIVVSYRDVMQHVMRSVATKAKMHLSTVHTQVLPQGGGMIRRGVPKEGEEIGGHSQKGTYRGTTTPTKVDKNKVIKFERKVFYQNNYYFEPNAGFLKTLRRFNFSVSKNDEHGEIHIPHSDVKIFVQSNYNLYLFASNMLFGNFGEEDEAVDCTRLPHIGTLLRLKIQKYAQKQGKGTGNKAHPPRVKQLCVQYDENIDIFVFSALSQNLLIDNVMIELYDERENKKLHLNFAKKKHVIKTGLNLIKLNISSILECSQIKWKNFYYKINYVFLQVNHFCFYQQLGILPNGNILTPFLNVYTEFIASNYILYETKKYATFFLDQLVSPLYIKVKTLQSVLNCQLVASYLNDTSLVYNSRNYVKLIVSNSHRHVDSREENEFISTQRDTTEGDPHVDIRTTSSCNQIKNVHLFVHNKSQGSDLQHMSEKFTLPDSVFFVIEANDHVQISEPKVLKPEHTCFTKPGDTSECPVEKGEGDYHNRCDYGHRGESKKDSYAVISFVPVRTNNPNVVSSEMAEFNFNSEKNLHSCYSADGPYSNPDKVKIKCVINIDLGEKKRRQRKTDLYELSNVNYVGQTKFDHFINLEKGSSSHPPFNNQIVIDKTFHLANIFNEKIKTYRSKNTMLYELILKLHKDNYSVFLKKFHVSIRNKGDTDITGAKIFLLNGDNGGLVPSHSLGTGDNSSNEMAQLQAYTLGAGRPGEKEAQQEGEELKQEQEAKETGENDVMEVKESAEGDLMEVKGSLKASVKDDVREEINVRTNDAINHGMNHTINHGMDDPPDLDTTCVIGVVGKDAPAQGADTPNESDASNVNLWSANQMQESGASSLSLLSANDLNEEGGGKRNPSNEVSYFYDEIDINSYIHGGMSLFFLFEVTYGGAPKSAVHDDRNNGCDNDHNGRYDHQNGTNLLIHESMTGTLCVTYEYRSLLIIKPFERSPNEYIYTLDVPIPPFLLPINVHYEIPKCGTLHTSLNVKIVLSNNMREDIYMKYFVYQEEREKNGQSEGDDEYNWLINGFKKKILFLPKNSSHVINLIILPLKIGLIKFPPILYYVKLNDRWVEVTEVLKKSESFQLIISPSLHFSPKVWQLA</sequence>
<feature type="compositionally biased region" description="Polar residues" evidence="1">
    <location>
        <begin position="629"/>
        <end position="641"/>
    </location>
</feature>
<protein>
    <submittedName>
        <fullName evidence="2">Uncharacterized protein</fullName>
    </submittedName>
</protein>
<dbReference type="EMBL" id="KI965467">
    <property type="protein sequence ID" value="EUD67245.1"/>
    <property type="molecule type" value="Genomic_DNA"/>
</dbReference>
<evidence type="ECO:0000313" key="2">
    <source>
        <dbReference type="EMBL" id="EUD67245.1"/>
    </source>
</evidence>
<dbReference type="Proteomes" id="UP000030640">
    <property type="component" value="Unassembled WGS sequence"/>
</dbReference>
<feature type="compositionally biased region" description="Basic and acidic residues" evidence="1">
    <location>
        <begin position="468"/>
        <end position="484"/>
    </location>
</feature>
<feature type="compositionally biased region" description="Basic residues" evidence="1">
    <location>
        <begin position="741"/>
        <end position="756"/>
    </location>
</feature>
<feature type="region of interest" description="Disordered" evidence="1">
    <location>
        <begin position="622"/>
        <end position="656"/>
    </location>
</feature>
<reference evidence="2 3" key="1">
    <citation type="submission" date="2013-02" db="EMBL/GenBank/DDBJ databases">
        <title>The Genome Sequence of Plasmodium inui San Antonio 1.</title>
        <authorList>
            <consortium name="The Broad Institute Genome Sequencing Platform"/>
            <consortium name="The Broad Institute Genome Sequencing Center for Infectious Disease"/>
            <person name="Neafsey D."/>
            <person name="Cheeseman I."/>
            <person name="Volkman S."/>
            <person name="Adams J."/>
            <person name="Walker B."/>
            <person name="Young S.K."/>
            <person name="Zeng Q."/>
            <person name="Gargeya S."/>
            <person name="Fitzgerald M."/>
            <person name="Haas B."/>
            <person name="Abouelleil A."/>
            <person name="Alvarado L."/>
            <person name="Arachchi H.M."/>
            <person name="Berlin A.M."/>
            <person name="Chapman S.B."/>
            <person name="Dewar J."/>
            <person name="Goldberg J."/>
            <person name="Griggs A."/>
            <person name="Gujja S."/>
            <person name="Hansen M."/>
            <person name="Howarth C."/>
            <person name="Imamovic A."/>
            <person name="Larimer J."/>
            <person name="McCowan C."/>
            <person name="Murphy C."/>
            <person name="Neiman D."/>
            <person name="Pearson M."/>
            <person name="Priest M."/>
            <person name="Roberts A."/>
            <person name="Saif S."/>
            <person name="Shea T."/>
            <person name="Sisk P."/>
            <person name="Sykes S."/>
            <person name="Wortman J."/>
            <person name="Nusbaum C."/>
            <person name="Birren B."/>
        </authorList>
    </citation>
    <scope>NUCLEOTIDE SEQUENCE [LARGE SCALE GENOMIC DNA]</scope>
    <source>
        <strain evidence="2 3">San Antonio 1</strain>
    </source>
</reference>
<evidence type="ECO:0000256" key="1">
    <source>
        <dbReference type="SAM" id="MobiDB-lite"/>
    </source>
</evidence>
<feature type="region of interest" description="Disordered" evidence="1">
    <location>
        <begin position="741"/>
        <end position="775"/>
    </location>
</feature>
<feature type="compositionally biased region" description="Low complexity" evidence="1">
    <location>
        <begin position="757"/>
        <end position="773"/>
    </location>
</feature>
<proteinExistence type="predicted"/>
<dbReference type="VEuPathDB" id="PlasmoDB:C922_02395"/>
<dbReference type="RefSeq" id="XP_008816216.1">
    <property type="nucleotide sequence ID" value="XM_008817994.1"/>
</dbReference>
<organism evidence="2 3">
    <name type="scientific">Plasmodium inui San Antonio 1</name>
    <dbReference type="NCBI Taxonomy" id="1237626"/>
    <lineage>
        <taxon>Eukaryota</taxon>
        <taxon>Sar</taxon>
        <taxon>Alveolata</taxon>
        <taxon>Apicomplexa</taxon>
        <taxon>Aconoidasida</taxon>
        <taxon>Haemosporida</taxon>
        <taxon>Plasmodiidae</taxon>
        <taxon>Plasmodium</taxon>
        <taxon>Plasmodium (Plasmodium)</taxon>
    </lineage>
</organism>
<feature type="compositionally biased region" description="Basic and acidic residues" evidence="1">
    <location>
        <begin position="1720"/>
        <end position="1747"/>
    </location>
</feature>
<name>W7A625_9APIC</name>
<dbReference type="GeneID" id="20037669"/>
<gene>
    <name evidence="2" type="ORF">C922_02395</name>
</gene>
<accession>W7A625</accession>
<feature type="region of interest" description="Disordered" evidence="1">
    <location>
        <begin position="1719"/>
        <end position="1747"/>
    </location>
</feature>
<keyword evidence="3" id="KW-1185">Reference proteome</keyword>
<evidence type="ECO:0000313" key="3">
    <source>
        <dbReference type="Proteomes" id="UP000030640"/>
    </source>
</evidence>